<name>A0ABR7GEY9_9FIRM</name>
<dbReference type="RefSeq" id="WP_186853909.1">
    <property type="nucleotide sequence ID" value="NZ_JACOPG010000001.1"/>
</dbReference>
<dbReference type="InterPro" id="IPR055431">
    <property type="entry name" value="RsgI_M"/>
</dbReference>
<sequence>MFTLSCIGMFYHDVAALLKNAKYVAVIHVKINPEFNIYLDKDENVVALECLNADAKDAYGKKSFAGKSLDETLQTVVSIAAEKGYMKEDQTVALTITECTTDLNATELQTKMDSVVTEAAKEQDITVTTAMDMSEEVRMAQKEAGLSCVRWQF</sequence>
<proteinExistence type="predicted"/>
<reference evidence="2 3" key="1">
    <citation type="submission" date="2020-08" db="EMBL/GenBank/DDBJ databases">
        <title>Genome public.</title>
        <authorList>
            <person name="Liu C."/>
            <person name="Sun Q."/>
        </authorList>
    </citation>
    <scope>NUCLEOTIDE SEQUENCE [LARGE SCALE GENOMIC DNA]</scope>
    <source>
        <strain evidence="2 3">NSJ-9</strain>
    </source>
</reference>
<dbReference type="EMBL" id="JACOPG010000001">
    <property type="protein sequence ID" value="MBC5685698.1"/>
    <property type="molecule type" value="Genomic_DNA"/>
</dbReference>
<evidence type="ECO:0000313" key="2">
    <source>
        <dbReference type="EMBL" id="MBC5685698.1"/>
    </source>
</evidence>
<accession>A0ABR7GEY9</accession>
<gene>
    <name evidence="2" type="ORF">H8R94_03545</name>
</gene>
<keyword evidence="3" id="KW-1185">Reference proteome</keyword>
<evidence type="ECO:0000313" key="3">
    <source>
        <dbReference type="Proteomes" id="UP000643810"/>
    </source>
</evidence>
<protein>
    <recommendedName>
        <fullName evidence="1">Anti-sigma factor RsgI-like middle domain-containing protein</fullName>
    </recommendedName>
</protein>
<feature type="domain" description="Anti-sigma factor RsgI-like middle" evidence="1">
    <location>
        <begin position="24"/>
        <end position="148"/>
    </location>
</feature>
<dbReference type="Pfam" id="PF23750">
    <property type="entry name" value="RsgI_M"/>
    <property type="match status" value="1"/>
</dbReference>
<dbReference type="Proteomes" id="UP000643810">
    <property type="component" value="Unassembled WGS sequence"/>
</dbReference>
<evidence type="ECO:0000259" key="1">
    <source>
        <dbReference type="Pfam" id="PF23750"/>
    </source>
</evidence>
<comment type="caution">
    <text evidence="2">The sequence shown here is derived from an EMBL/GenBank/DDBJ whole genome shotgun (WGS) entry which is preliminary data.</text>
</comment>
<organism evidence="2 3">
    <name type="scientific">Roseburia lenta</name>
    <dbReference type="NCBI Taxonomy" id="2763061"/>
    <lineage>
        <taxon>Bacteria</taxon>
        <taxon>Bacillati</taxon>
        <taxon>Bacillota</taxon>
        <taxon>Clostridia</taxon>
        <taxon>Lachnospirales</taxon>
        <taxon>Lachnospiraceae</taxon>
        <taxon>Roseburia</taxon>
    </lineage>
</organism>